<evidence type="ECO:0000256" key="3">
    <source>
        <dbReference type="ARBA" id="ARBA00022692"/>
    </source>
</evidence>
<evidence type="ECO:0000256" key="8">
    <source>
        <dbReference type="SAM" id="SignalP"/>
    </source>
</evidence>
<evidence type="ECO:0000313" key="10">
    <source>
        <dbReference type="Proteomes" id="UP000266841"/>
    </source>
</evidence>
<feature type="transmembrane region" description="Helical" evidence="7">
    <location>
        <begin position="230"/>
        <end position="250"/>
    </location>
</feature>
<dbReference type="PANTHER" id="PTHR42893">
    <property type="entry name" value="PROTEIN DETOXIFICATION 44, CHLOROPLASTIC-RELATED"/>
    <property type="match status" value="1"/>
</dbReference>
<keyword evidence="10" id="KW-1185">Reference proteome</keyword>
<dbReference type="GO" id="GO:0016020">
    <property type="term" value="C:membrane"/>
    <property type="evidence" value="ECO:0007669"/>
    <property type="project" value="UniProtKB-SubCell"/>
</dbReference>
<keyword evidence="3 7" id="KW-0812">Transmembrane</keyword>
<dbReference type="OMA" id="LTCKSHI"/>
<feature type="region of interest" description="Disordered" evidence="6">
    <location>
        <begin position="30"/>
        <end position="58"/>
    </location>
</feature>
<evidence type="ECO:0000256" key="7">
    <source>
        <dbReference type="SAM" id="Phobius"/>
    </source>
</evidence>
<proteinExistence type="inferred from homology"/>
<dbReference type="OrthoDB" id="423427at2759"/>
<keyword evidence="8" id="KW-0732">Signal</keyword>
<dbReference type="PANTHER" id="PTHR42893:SF9">
    <property type="entry name" value="PROTEIN DETOXIFICATION 46, CHLOROPLASTIC"/>
    <property type="match status" value="1"/>
</dbReference>
<gene>
    <name evidence="9" type="ORF">THAOC_01946</name>
</gene>
<evidence type="ECO:0000256" key="4">
    <source>
        <dbReference type="ARBA" id="ARBA00022989"/>
    </source>
</evidence>
<feature type="compositionally biased region" description="Polar residues" evidence="6">
    <location>
        <begin position="38"/>
        <end position="51"/>
    </location>
</feature>
<evidence type="ECO:0000256" key="2">
    <source>
        <dbReference type="ARBA" id="ARBA00010199"/>
    </source>
</evidence>
<evidence type="ECO:0000256" key="6">
    <source>
        <dbReference type="SAM" id="MobiDB-lite"/>
    </source>
</evidence>
<organism evidence="9 10">
    <name type="scientific">Thalassiosira oceanica</name>
    <name type="common">Marine diatom</name>
    <dbReference type="NCBI Taxonomy" id="159749"/>
    <lineage>
        <taxon>Eukaryota</taxon>
        <taxon>Sar</taxon>
        <taxon>Stramenopiles</taxon>
        <taxon>Ochrophyta</taxon>
        <taxon>Bacillariophyta</taxon>
        <taxon>Coscinodiscophyceae</taxon>
        <taxon>Thalassiosirophycidae</taxon>
        <taxon>Thalassiosirales</taxon>
        <taxon>Thalassiosiraceae</taxon>
        <taxon>Thalassiosira</taxon>
    </lineage>
</organism>
<name>K0TH05_THAOC</name>
<evidence type="ECO:0000256" key="1">
    <source>
        <dbReference type="ARBA" id="ARBA00004141"/>
    </source>
</evidence>
<feature type="transmembrane region" description="Helical" evidence="7">
    <location>
        <begin position="421"/>
        <end position="439"/>
    </location>
</feature>
<feature type="transmembrane region" description="Helical" evidence="7">
    <location>
        <begin position="383"/>
        <end position="409"/>
    </location>
</feature>
<protein>
    <recommendedName>
        <fullName evidence="11">Polysaccharide biosynthesis protein C-terminal domain-containing protein</fullName>
    </recommendedName>
</protein>
<comment type="similarity">
    <text evidence="2">Belongs to the multi antimicrobial extrusion (MATE) (TC 2.A.66.1) family.</text>
</comment>
<dbReference type="AlphaFoldDB" id="K0TH05"/>
<dbReference type="Proteomes" id="UP000266841">
    <property type="component" value="Unassembled WGS sequence"/>
</dbReference>
<evidence type="ECO:0000256" key="5">
    <source>
        <dbReference type="ARBA" id="ARBA00023136"/>
    </source>
</evidence>
<sequence>MKLNTLLSIFVAAVGPGVVAPFAAPQVRPSIARPRPSATKTLFSTRQNEPTSAGDDDAASKRGMLKFAIPALGIYLMNPLLSNIDNAFVGRTVGAAGLAALSPATLCIDQALYMFSFLSRATTGLASRAYADGGDEIDSKQRLSDAASPAFSLNNYVSTVDQQLFQSAAKYIQFRGISSWAALSQSILLALFMVSKDAVTPLKIISLAAAANVVGDWFLCSWPLRLGCAGAAAATSLATFISSAMMVYSLRKRHMMPRIKMPTKAEFYELLGFTGPLLAITITRMAGFVNMQKTALRLGTDSLAGYQLVANLNTVSVHSMSLSSIGIATGPHKIRVLIGISNNTYSQFFLLFGEPLSQLAQTKLPSLIDSNQTKEAFDTFKSLMLISLFAAAGVGVAAGCTAFFAPGLFSSSLAVQTVSKSTAPVLCLSVAATVVAIAVDGSMMASKDFSWMLGLGLSSFL</sequence>
<dbReference type="EMBL" id="AGNL01002343">
    <property type="protein sequence ID" value="EJK76299.1"/>
    <property type="molecule type" value="Genomic_DNA"/>
</dbReference>
<comment type="caution">
    <text evidence="9">The sequence shown here is derived from an EMBL/GenBank/DDBJ whole genome shotgun (WGS) entry which is preliminary data.</text>
</comment>
<keyword evidence="4 7" id="KW-1133">Transmembrane helix</keyword>
<reference evidence="9 10" key="1">
    <citation type="journal article" date="2012" name="Genome Biol.">
        <title>Genome and low-iron response of an oceanic diatom adapted to chronic iron limitation.</title>
        <authorList>
            <person name="Lommer M."/>
            <person name="Specht M."/>
            <person name="Roy A.S."/>
            <person name="Kraemer L."/>
            <person name="Andreson R."/>
            <person name="Gutowska M.A."/>
            <person name="Wolf J."/>
            <person name="Bergner S.V."/>
            <person name="Schilhabel M.B."/>
            <person name="Klostermeier U.C."/>
            <person name="Beiko R.G."/>
            <person name="Rosenstiel P."/>
            <person name="Hippler M."/>
            <person name="Laroche J."/>
        </authorList>
    </citation>
    <scope>NUCLEOTIDE SEQUENCE [LARGE SCALE GENOMIC DNA]</scope>
    <source>
        <strain evidence="9 10">CCMP1005</strain>
    </source>
</reference>
<keyword evidence="5 7" id="KW-0472">Membrane</keyword>
<feature type="chain" id="PRO_5003837973" description="Polysaccharide biosynthesis protein C-terminal domain-containing protein" evidence="8">
    <location>
        <begin position="22"/>
        <end position="461"/>
    </location>
</feature>
<comment type="subcellular location">
    <subcellularLocation>
        <location evidence="1">Membrane</location>
        <topology evidence="1">Multi-pass membrane protein</topology>
    </subcellularLocation>
</comment>
<dbReference type="InterPro" id="IPR044644">
    <property type="entry name" value="DinF-like"/>
</dbReference>
<evidence type="ECO:0008006" key="11">
    <source>
        <dbReference type="Google" id="ProtNLM"/>
    </source>
</evidence>
<evidence type="ECO:0000313" key="9">
    <source>
        <dbReference type="EMBL" id="EJK76299.1"/>
    </source>
</evidence>
<feature type="signal peptide" evidence="8">
    <location>
        <begin position="1"/>
        <end position="21"/>
    </location>
</feature>
<accession>K0TH05</accession>
<dbReference type="eggNOG" id="KOG1347">
    <property type="taxonomic scope" value="Eukaryota"/>
</dbReference>